<dbReference type="GeneTree" id="ENSGT01150000286916"/>
<sequence length="81" mass="9472">MFIAAQFTIARVLWNQPRCPSIDEWIKKLWYIYTMEYYSAIKNDKTMAFAGKWMKLENIMLSEISQSQKAKGRMISLISGG</sequence>
<dbReference type="Proteomes" id="UP000694564">
    <property type="component" value="Chromosome X"/>
</dbReference>
<evidence type="ECO:0000313" key="2">
    <source>
        <dbReference type="Proteomes" id="UP000694564"/>
    </source>
</evidence>
<protein>
    <recommendedName>
        <fullName evidence="3">DUF1725 domain-containing protein</fullName>
    </recommendedName>
</protein>
<evidence type="ECO:0000313" key="1">
    <source>
        <dbReference type="Ensembl" id="ENSSVLP00005024418.1"/>
    </source>
</evidence>
<proteinExistence type="predicted"/>
<reference evidence="1" key="2">
    <citation type="submission" date="2025-09" db="UniProtKB">
        <authorList>
            <consortium name="Ensembl"/>
        </authorList>
    </citation>
    <scope>IDENTIFICATION</scope>
</reference>
<evidence type="ECO:0008006" key="3">
    <source>
        <dbReference type="Google" id="ProtNLM"/>
    </source>
</evidence>
<dbReference type="AlphaFoldDB" id="A0A8D2DEB3"/>
<dbReference type="Ensembl" id="ENSSVLT00005027137.1">
    <property type="protein sequence ID" value="ENSSVLP00005024418.1"/>
    <property type="gene ID" value="ENSSVLG00005019287.1"/>
</dbReference>
<keyword evidence="2" id="KW-1185">Reference proteome</keyword>
<reference evidence="1" key="1">
    <citation type="submission" date="2025-08" db="UniProtKB">
        <authorList>
            <consortium name="Ensembl"/>
        </authorList>
    </citation>
    <scope>IDENTIFICATION</scope>
</reference>
<organism evidence="1 2">
    <name type="scientific">Sciurus vulgaris</name>
    <name type="common">Eurasian red squirrel</name>
    <dbReference type="NCBI Taxonomy" id="55149"/>
    <lineage>
        <taxon>Eukaryota</taxon>
        <taxon>Metazoa</taxon>
        <taxon>Chordata</taxon>
        <taxon>Craniata</taxon>
        <taxon>Vertebrata</taxon>
        <taxon>Euteleostomi</taxon>
        <taxon>Mammalia</taxon>
        <taxon>Eutheria</taxon>
        <taxon>Euarchontoglires</taxon>
        <taxon>Glires</taxon>
        <taxon>Rodentia</taxon>
        <taxon>Sciuromorpha</taxon>
        <taxon>Sciuridae</taxon>
        <taxon>Sciurinae</taxon>
        <taxon>Sciurini</taxon>
        <taxon>Sciurus</taxon>
    </lineage>
</organism>
<name>A0A8D2DEB3_SCIVU</name>
<accession>A0A8D2DEB3</accession>